<evidence type="ECO:0000313" key="2">
    <source>
        <dbReference type="EMBL" id="KAH3720862.1"/>
    </source>
</evidence>
<feature type="compositionally biased region" description="Low complexity" evidence="1">
    <location>
        <begin position="14"/>
        <end position="33"/>
    </location>
</feature>
<dbReference type="AlphaFoldDB" id="A0A9D4CBZ8"/>
<feature type="region of interest" description="Disordered" evidence="1">
    <location>
        <begin position="1"/>
        <end position="68"/>
    </location>
</feature>
<reference evidence="2" key="2">
    <citation type="submission" date="2020-11" db="EMBL/GenBank/DDBJ databases">
        <authorList>
            <person name="McCartney M.A."/>
            <person name="Auch B."/>
            <person name="Kono T."/>
            <person name="Mallez S."/>
            <person name="Becker A."/>
            <person name="Gohl D.M."/>
            <person name="Silverstein K.A.T."/>
            <person name="Koren S."/>
            <person name="Bechman K.B."/>
            <person name="Herman A."/>
            <person name="Abrahante J.E."/>
            <person name="Garbe J."/>
        </authorList>
    </citation>
    <scope>NUCLEOTIDE SEQUENCE</scope>
    <source>
        <strain evidence="2">Duluth1</strain>
        <tissue evidence="2">Whole animal</tissue>
    </source>
</reference>
<comment type="caution">
    <text evidence="2">The sequence shown here is derived from an EMBL/GenBank/DDBJ whole genome shotgun (WGS) entry which is preliminary data.</text>
</comment>
<name>A0A9D4CBZ8_DREPO</name>
<accession>A0A9D4CBZ8</accession>
<evidence type="ECO:0000256" key="1">
    <source>
        <dbReference type="SAM" id="MobiDB-lite"/>
    </source>
</evidence>
<keyword evidence="3" id="KW-1185">Reference proteome</keyword>
<evidence type="ECO:0000313" key="3">
    <source>
        <dbReference type="Proteomes" id="UP000828390"/>
    </source>
</evidence>
<protein>
    <submittedName>
        <fullName evidence="2">Uncharacterized protein</fullName>
    </submittedName>
</protein>
<dbReference type="Proteomes" id="UP000828390">
    <property type="component" value="Unassembled WGS sequence"/>
</dbReference>
<dbReference type="EMBL" id="JAIWYP010000013">
    <property type="protein sequence ID" value="KAH3720862.1"/>
    <property type="molecule type" value="Genomic_DNA"/>
</dbReference>
<proteinExistence type="predicted"/>
<gene>
    <name evidence="2" type="ORF">DPMN_063771</name>
</gene>
<reference evidence="2" key="1">
    <citation type="journal article" date="2019" name="bioRxiv">
        <title>The Genome of the Zebra Mussel, Dreissena polymorpha: A Resource for Invasive Species Research.</title>
        <authorList>
            <person name="McCartney M.A."/>
            <person name="Auch B."/>
            <person name="Kono T."/>
            <person name="Mallez S."/>
            <person name="Zhang Y."/>
            <person name="Obille A."/>
            <person name="Becker A."/>
            <person name="Abrahante J.E."/>
            <person name="Garbe J."/>
            <person name="Badalamenti J.P."/>
            <person name="Herman A."/>
            <person name="Mangelson H."/>
            <person name="Liachko I."/>
            <person name="Sullivan S."/>
            <person name="Sone E.D."/>
            <person name="Koren S."/>
            <person name="Silverstein K.A.T."/>
            <person name="Beckman K.B."/>
            <person name="Gohl D.M."/>
        </authorList>
    </citation>
    <scope>NUCLEOTIDE SEQUENCE</scope>
    <source>
        <strain evidence="2">Duluth1</strain>
        <tissue evidence="2">Whole animal</tissue>
    </source>
</reference>
<sequence>MFRWREKAGKRVRTTASATATSGQAYVVPESAPVVPPAPELPLEAAPAPQRQDTMKPVPVPVPPSSPDLMTTVDSDHLEDKVFEEEWSLRLPFSK</sequence>
<organism evidence="2 3">
    <name type="scientific">Dreissena polymorpha</name>
    <name type="common">Zebra mussel</name>
    <name type="synonym">Mytilus polymorpha</name>
    <dbReference type="NCBI Taxonomy" id="45954"/>
    <lineage>
        <taxon>Eukaryota</taxon>
        <taxon>Metazoa</taxon>
        <taxon>Spiralia</taxon>
        <taxon>Lophotrochozoa</taxon>
        <taxon>Mollusca</taxon>
        <taxon>Bivalvia</taxon>
        <taxon>Autobranchia</taxon>
        <taxon>Heteroconchia</taxon>
        <taxon>Euheterodonta</taxon>
        <taxon>Imparidentia</taxon>
        <taxon>Neoheterodontei</taxon>
        <taxon>Myida</taxon>
        <taxon>Dreissenoidea</taxon>
        <taxon>Dreissenidae</taxon>
        <taxon>Dreissena</taxon>
    </lineage>
</organism>